<dbReference type="PANTHER" id="PTHR43133">
    <property type="entry name" value="RNA POLYMERASE ECF-TYPE SIGMA FACTO"/>
    <property type="match status" value="1"/>
</dbReference>
<evidence type="ECO:0000256" key="4">
    <source>
        <dbReference type="ARBA" id="ARBA00023125"/>
    </source>
</evidence>
<dbReference type="InterPro" id="IPR007627">
    <property type="entry name" value="RNA_pol_sigma70_r2"/>
</dbReference>
<dbReference type="Pfam" id="PF04542">
    <property type="entry name" value="Sigma70_r2"/>
    <property type="match status" value="1"/>
</dbReference>
<dbReference type="InterPro" id="IPR000838">
    <property type="entry name" value="RNA_pol_sigma70_ECF_CS"/>
</dbReference>
<evidence type="ECO:0000256" key="5">
    <source>
        <dbReference type="ARBA" id="ARBA00023163"/>
    </source>
</evidence>
<dbReference type="CDD" id="cd06171">
    <property type="entry name" value="Sigma70_r4"/>
    <property type="match status" value="1"/>
</dbReference>
<keyword evidence="4 6" id="KW-0238">DNA-binding</keyword>
<dbReference type="InterPro" id="IPR039425">
    <property type="entry name" value="RNA_pol_sigma-70-like"/>
</dbReference>
<dbReference type="InterPro" id="IPR013324">
    <property type="entry name" value="RNA_pol_sigma_r3/r4-like"/>
</dbReference>
<dbReference type="InterPro" id="IPR036388">
    <property type="entry name" value="WH-like_DNA-bd_sf"/>
</dbReference>
<feature type="domain" description="RNA polymerase sigma factor 70 region 4 type 2" evidence="8">
    <location>
        <begin position="128"/>
        <end position="180"/>
    </location>
</feature>
<dbReference type="RefSeq" id="WP_188699943.1">
    <property type="nucleotide sequence ID" value="NZ_BMMQ01000002.1"/>
</dbReference>
<evidence type="ECO:0000256" key="2">
    <source>
        <dbReference type="ARBA" id="ARBA00023015"/>
    </source>
</evidence>
<dbReference type="InterPro" id="IPR013249">
    <property type="entry name" value="RNA_pol_sigma70_r4_t2"/>
</dbReference>
<keyword evidence="5 6" id="KW-0804">Transcription</keyword>
<comment type="caution">
    <text evidence="9">The sequence shown here is derived from an EMBL/GenBank/DDBJ whole genome shotgun (WGS) entry which is preliminary data.</text>
</comment>
<evidence type="ECO:0000313" key="9">
    <source>
        <dbReference type="EMBL" id="GGO60519.1"/>
    </source>
</evidence>
<dbReference type="InterPro" id="IPR013325">
    <property type="entry name" value="RNA_pol_sigma_r2"/>
</dbReference>
<keyword evidence="2 6" id="KW-0805">Transcription regulation</keyword>
<evidence type="ECO:0000259" key="7">
    <source>
        <dbReference type="Pfam" id="PF04542"/>
    </source>
</evidence>
<feature type="domain" description="RNA polymerase sigma-70 region 2" evidence="7">
    <location>
        <begin position="33"/>
        <end position="99"/>
    </location>
</feature>
<dbReference type="Gene3D" id="1.10.10.10">
    <property type="entry name" value="Winged helix-like DNA-binding domain superfamily/Winged helix DNA-binding domain"/>
    <property type="match status" value="1"/>
</dbReference>
<dbReference type="PROSITE" id="PS01063">
    <property type="entry name" value="SIGMA70_ECF"/>
    <property type="match status" value="1"/>
</dbReference>
<evidence type="ECO:0000256" key="3">
    <source>
        <dbReference type="ARBA" id="ARBA00023082"/>
    </source>
</evidence>
<dbReference type="PANTHER" id="PTHR43133:SF51">
    <property type="entry name" value="RNA POLYMERASE SIGMA FACTOR"/>
    <property type="match status" value="1"/>
</dbReference>
<protein>
    <recommendedName>
        <fullName evidence="6">RNA polymerase sigma factor</fullName>
    </recommendedName>
</protein>
<proteinExistence type="inferred from homology"/>
<evidence type="ECO:0000256" key="6">
    <source>
        <dbReference type="RuleBase" id="RU000716"/>
    </source>
</evidence>
<dbReference type="Proteomes" id="UP000638043">
    <property type="component" value="Unassembled WGS sequence"/>
</dbReference>
<dbReference type="InterPro" id="IPR014284">
    <property type="entry name" value="RNA_pol_sigma-70_dom"/>
</dbReference>
<comment type="similarity">
    <text evidence="1 6">Belongs to the sigma-70 factor family. ECF subfamily.</text>
</comment>
<dbReference type="Pfam" id="PF08281">
    <property type="entry name" value="Sigma70_r4_2"/>
    <property type="match status" value="1"/>
</dbReference>
<dbReference type="EMBL" id="BMMQ01000002">
    <property type="protein sequence ID" value="GGO60519.1"/>
    <property type="molecule type" value="Genomic_DNA"/>
</dbReference>
<keyword evidence="10" id="KW-1185">Reference proteome</keyword>
<reference evidence="10" key="1">
    <citation type="journal article" date="2019" name="Int. J. Syst. Evol. Microbiol.">
        <title>The Global Catalogue of Microorganisms (GCM) 10K type strain sequencing project: providing services to taxonomists for standard genome sequencing and annotation.</title>
        <authorList>
            <consortium name="The Broad Institute Genomics Platform"/>
            <consortium name="The Broad Institute Genome Sequencing Center for Infectious Disease"/>
            <person name="Wu L."/>
            <person name="Ma J."/>
        </authorList>
    </citation>
    <scope>NUCLEOTIDE SEQUENCE [LARGE SCALE GENOMIC DNA]</scope>
    <source>
        <strain evidence="10">CGMCC 4.7181</strain>
    </source>
</reference>
<dbReference type="NCBIfam" id="TIGR02937">
    <property type="entry name" value="sigma70-ECF"/>
    <property type="match status" value="1"/>
</dbReference>
<dbReference type="SUPFAM" id="SSF88946">
    <property type="entry name" value="Sigma2 domain of RNA polymerase sigma factors"/>
    <property type="match status" value="1"/>
</dbReference>
<organism evidence="9 10">
    <name type="scientific">Microbacterium nanhaiense</name>
    <dbReference type="NCBI Taxonomy" id="1301026"/>
    <lineage>
        <taxon>Bacteria</taxon>
        <taxon>Bacillati</taxon>
        <taxon>Actinomycetota</taxon>
        <taxon>Actinomycetes</taxon>
        <taxon>Micrococcales</taxon>
        <taxon>Microbacteriaceae</taxon>
        <taxon>Microbacterium</taxon>
    </lineage>
</organism>
<evidence type="ECO:0000259" key="8">
    <source>
        <dbReference type="Pfam" id="PF08281"/>
    </source>
</evidence>
<gene>
    <name evidence="9" type="primary">rpoE</name>
    <name evidence="9" type="ORF">GCM10010910_06150</name>
</gene>
<accession>A0ABQ2MZR7</accession>
<dbReference type="Gene3D" id="1.10.1740.10">
    <property type="match status" value="1"/>
</dbReference>
<evidence type="ECO:0000313" key="10">
    <source>
        <dbReference type="Proteomes" id="UP000638043"/>
    </source>
</evidence>
<name>A0ABQ2MZR7_9MICO</name>
<keyword evidence="3 6" id="KW-0731">Sigma factor</keyword>
<dbReference type="SUPFAM" id="SSF88659">
    <property type="entry name" value="Sigma3 and sigma4 domains of RNA polymerase sigma factors"/>
    <property type="match status" value="1"/>
</dbReference>
<sequence>MTREHEPSALADADDRTLAGRAADGDTAAFAIIVRRYTPMMRAYARKILPGGADVDDVVQEAFITAWQKLPSLDDPARVKSWIMRITSRKAVDRIRARRESDDIDAVDPTAPEVATPARVAEARSSLEALRAALAELPEDQRQCWTLREIGGYTYEEIAEQLDLPVSTVRGMLARARKTLIVRMEQRR</sequence>
<evidence type="ECO:0000256" key="1">
    <source>
        <dbReference type="ARBA" id="ARBA00010641"/>
    </source>
</evidence>